<dbReference type="Proteomes" id="UP001153076">
    <property type="component" value="Unassembled WGS sequence"/>
</dbReference>
<sequence length="352" mass="38624">MVLTTPGALQATNTSFPRGSQITLVEQQIDGLTLVVAERSSAQQDHTLYAELEEKGNRKNMKANFGGDVVAVTILLLVIYNCSDQVLAIRERRLAESREAAAKLAKENAQEGDRWKTAKMHAIGLQKSLSRTFSRRKSAKQGEQLKGVSQVIPEMDEANESSASQSTYKAGKEKKGQTNEIENPLVIPDKITKKNSKAKHCHTQSQIFKFAYGQIEKEKALQEQNNNLTFSGLISMGTDLEIRKRPTLEIAFKDLTLTLKGKKKNLMRCVTGKISPGRVSAVMGPSGAGKTTFLSAIAGKATGCTRTGMILINGKAESIHSYKKIIGFVPQDDIVHGNLTVEENLWFSAKCR</sequence>
<evidence type="ECO:0000313" key="9">
    <source>
        <dbReference type="Proteomes" id="UP001153076"/>
    </source>
</evidence>
<feature type="domain" description="ABC transporter" evidence="7">
    <location>
        <begin position="270"/>
        <end position="346"/>
    </location>
</feature>
<dbReference type="GO" id="GO:0016887">
    <property type="term" value="F:ATP hydrolysis activity"/>
    <property type="evidence" value="ECO:0007669"/>
    <property type="project" value="InterPro"/>
</dbReference>
<proteinExistence type="predicted"/>
<evidence type="ECO:0000259" key="7">
    <source>
        <dbReference type="Pfam" id="PF00005"/>
    </source>
</evidence>
<dbReference type="PANTHER" id="PTHR48041">
    <property type="entry name" value="ABC TRANSPORTER G FAMILY MEMBER 28"/>
    <property type="match status" value="1"/>
</dbReference>
<keyword evidence="9" id="KW-1185">Reference proteome</keyword>
<dbReference type="Pfam" id="PF00005">
    <property type="entry name" value="ABC_tran"/>
    <property type="match status" value="1"/>
</dbReference>
<evidence type="ECO:0000256" key="3">
    <source>
        <dbReference type="ARBA" id="ARBA00022692"/>
    </source>
</evidence>
<dbReference type="GO" id="GO:0005524">
    <property type="term" value="F:ATP binding"/>
    <property type="evidence" value="ECO:0007669"/>
    <property type="project" value="InterPro"/>
</dbReference>
<dbReference type="Gene3D" id="3.40.50.300">
    <property type="entry name" value="P-loop containing nucleotide triphosphate hydrolases"/>
    <property type="match status" value="1"/>
</dbReference>
<dbReference type="InterPro" id="IPR027417">
    <property type="entry name" value="P-loop_NTPase"/>
</dbReference>
<keyword evidence="5" id="KW-0472">Membrane</keyword>
<name>A0A9Q1GSR3_9CARY</name>
<evidence type="ECO:0000256" key="1">
    <source>
        <dbReference type="ARBA" id="ARBA00004141"/>
    </source>
</evidence>
<dbReference type="GO" id="GO:0042626">
    <property type="term" value="F:ATPase-coupled transmembrane transporter activity"/>
    <property type="evidence" value="ECO:0007669"/>
    <property type="project" value="TreeGrafter"/>
</dbReference>
<gene>
    <name evidence="8" type="ORF">Cgig2_027864</name>
</gene>
<feature type="region of interest" description="Disordered" evidence="6">
    <location>
        <begin position="135"/>
        <end position="181"/>
    </location>
</feature>
<dbReference type="InterPro" id="IPR003439">
    <property type="entry name" value="ABC_transporter-like_ATP-bd"/>
</dbReference>
<keyword evidence="3" id="KW-0812">Transmembrane</keyword>
<comment type="subcellular location">
    <subcellularLocation>
        <location evidence="1">Membrane</location>
        <topology evidence="1">Multi-pass membrane protein</topology>
    </subcellularLocation>
</comment>
<protein>
    <recommendedName>
        <fullName evidence="7">ABC transporter domain-containing protein</fullName>
    </recommendedName>
</protein>
<dbReference type="InterPro" id="IPR050352">
    <property type="entry name" value="ABCG_transporters"/>
</dbReference>
<evidence type="ECO:0000256" key="4">
    <source>
        <dbReference type="ARBA" id="ARBA00022989"/>
    </source>
</evidence>
<reference evidence="8" key="1">
    <citation type="submission" date="2022-04" db="EMBL/GenBank/DDBJ databases">
        <title>Carnegiea gigantea Genome sequencing and assembly v2.</title>
        <authorList>
            <person name="Copetti D."/>
            <person name="Sanderson M.J."/>
            <person name="Burquez A."/>
            <person name="Wojciechowski M.F."/>
        </authorList>
    </citation>
    <scope>NUCLEOTIDE SEQUENCE</scope>
    <source>
        <strain evidence="8">SGP5-SGP5p</strain>
        <tissue evidence="8">Aerial part</tissue>
    </source>
</reference>
<keyword evidence="2" id="KW-0813">Transport</keyword>
<evidence type="ECO:0000256" key="6">
    <source>
        <dbReference type="SAM" id="MobiDB-lite"/>
    </source>
</evidence>
<evidence type="ECO:0000256" key="2">
    <source>
        <dbReference type="ARBA" id="ARBA00022448"/>
    </source>
</evidence>
<dbReference type="GO" id="GO:0016020">
    <property type="term" value="C:membrane"/>
    <property type="evidence" value="ECO:0007669"/>
    <property type="project" value="UniProtKB-SubCell"/>
</dbReference>
<organism evidence="8 9">
    <name type="scientific">Carnegiea gigantea</name>
    <dbReference type="NCBI Taxonomy" id="171969"/>
    <lineage>
        <taxon>Eukaryota</taxon>
        <taxon>Viridiplantae</taxon>
        <taxon>Streptophyta</taxon>
        <taxon>Embryophyta</taxon>
        <taxon>Tracheophyta</taxon>
        <taxon>Spermatophyta</taxon>
        <taxon>Magnoliopsida</taxon>
        <taxon>eudicotyledons</taxon>
        <taxon>Gunneridae</taxon>
        <taxon>Pentapetalae</taxon>
        <taxon>Caryophyllales</taxon>
        <taxon>Cactineae</taxon>
        <taxon>Cactaceae</taxon>
        <taxon>Cactoideae</taxon>
        <taxon>Echinocereeae</taxon>
        <taxon>Carnegiea</taxon>
    </lineage>
</organism>
<dbReference type="EMBL" id="JAKOGI010001649">
    <property type="protein sequence ID" value="KAJ8424569.1"/>
    <property type="molecule type" value="Genomic_DNA"/>
</dbReference>
<comment type="caution">
    <text evidence="8">The sequence shown here is derived from an EMBL/GenBank/DDBJ whole genome shotgun (WGS) entry which is preliminary data.</text>
</comment>
<evidence type="ECO:0000313" key="8">
    <source>
        <dbReference type="EMBL" id="KAJ8424569.1"/>
    </source>
</evidence>
<dbReference type="AlphaFoldDB" id="A0A9Q1GSR3"/>
<dbReference type="PANTHER" id="PTHR48041:SF91">
    <property type="entry name" value="ABC TRANSPORTER G FAMILY MEMBER 28"/>
    <property type="match status" value="1"/>
</dbReference>
<keyword evidence="4" id="KW-1133">Transmembrane helix</keyword>
<accession>A0A9Q1GSR3</accession>
<dbReference type="SUPFAM" id="SSF52540">
    <property type="entry name" value="P-loop containing nucleoside triphosphate hydrolases"/>
    <property type="match status" value="1"/>
</dbReference>
<evidence type="ECO:0000256" key="5">
    <source>
        <dbReference type="ARBA" id="ARBA00023136"/>
    </source>
</evidence>
<dbReference type="OrthoDB" id="1415347at2759"/>